<dbReference type="Pfam" id="PF18906">
    <property type="entry name" value="Phage_tube_2"/>
    <property type="match status" value="1"/>
</dbReference>
<name>A0AAE8BUH9_9CAUD</name>
<dbReference type="Proteomes" id="UP000828678">
    <property type="component" value="Segment"/>
</dbReference>
<accession>A0AAE8BUH9</accession>
<sequence length="508" mass="54321">MVCETRKIDSNVAGLSFAKEECLKELPSAPVWHEMDPNSYSDWGAEITTVQRETINSSRQKQKGRMTDLDASGGFNIDVLKSNLNELLEGFFFADTRENVSTSPLNGTSIAITAVDATEKQFEAASGLTRFTAGQLLLASGFTKPLNNGLFLVSTVAAGAITVVGTLADEVPTATAKLESVGIQLPSGDISATFAGGAFSLSATATDLTTIAGLYPGNWVFIGGDATALSFANNVGYARIKSITEDEIIFDDTTWSPVTEAGTGKTIQIFTCNSLKNEDKDLIKRKSFTFERTLGEDFDGTQAEYLRGSVCNELTINIPTADKVSADATFIACDVDYRTGAQGLYAGSRVGLSGGDFYNTTSDVYRIKMAIHDPANPNPAALFGYVQEATIAINNNATGNKAIGVLGNFEVTTGDFEVTGSVTAYFSTVEAVRAIRNNSDVSFNIINAFNNYGQIWDMPLISLGGGRISVTKDDPITIPLDTMAAESEFGHTLFYGFFPYLPDAAMPE</sequence>
<dbReference type="EMBL" id="MZ501266">
    <property type="protein sequence ID" value="QZA70457.1"/>
    <property type="molecule type" value="Genomic_DNA"/>
</dbReference>
<organism evidence="1 2">
    <name type="scientific">Erwinia phage AH03</name>
    <dbReference type="NCBI Taxonomy" id="2869568"/>
    <lineage>
        <taxon>Viruses</taxon>
        <taxon>Duplodnaviria</taxon>
        <taxon>Heunggongvirae</taxon>
        <taxon>Uroviricota</taxon>
        <taxon>Caudoviricetes</taxon>
        <taxon>Ahotrevirus</taxon>
        <taxon>Ahotrevirus AH03</taxon>
    </lineage>
</organism>
<dbReference type="InterPro" id="IPR044000">
    <property type="entry name" value="Phage_tube_2"/>
</dbReference>
<evidence type="ECO:0000313" key="1">
    <source>
        <dbReference type="EMBL" id="QZA70457.1"/>
    </source>
</evidence>
<reference evidence="1" key="1">
    <citation type="submission" date="2021-07" db="EMBL/GenBank/DDBJ databases">
        <authorList>
            <person name="Roth S.J."/>
            <person name="Krukonis G.P."/>
            <person name="Delesalle V.A."/>
        </authorList>
    </citation>
    <scope>NUCLEOTIDE SEQUENCE</scope>
</reference>
<proteinExistence type="predicted"/>
<protein>
    <submittedName>
        <fullName evidence="1">Major tail protein</fullName>
    </submittedName>
</protein>
<evidence type="ECO:0000313" key="2">
    <source>
        <dbReference type="Proteomes" id="UP000828678"/>
    </source>
</evidence>
<gene>
    <name evidence="1" type="primary">44</name>
    <name evidence="1" type="ORF">AH03_44</name>
</gene>
<keyword evidence="2" id="KW-1185">Reference proteome</keyword>